<proteinExistence type="predicted"/>
<evidence type="ECO:0000313" key="3">
    <source>
        <dbReference type="EMBL" id="RYO92993.1"/>
    </source>
</evidence>
<dbReference type="Proteomes" id="UP000294003">
    <property type="component" value="Unassembled WGS sequence"/>
</dbReference>
<sequence>MERPVPQSQSPPGRRPKLAEILQSMKGEYQQQEQHQQEQGQRKNKKTKQPGTQNNRLIELLEQRDNRQLQRLVDGYLNAGIDDNDHRPAAAAPDMQGNGAGAAGAAMAVGPTPAGHQAELNLIYGMVEELSRQLAENRRVTEDIVSGLGRVRNRARERGLSNDEVLDEAADEILTQEPNLEALLSILTESLDRAKLSRDANFSLLTSYARVLSQLLAQFHAYKQRHVADVSAWHRSYRAQLAEARAENARLREQIWDMQEHAGRANALLREFRSRHHQGSSSSSCRDGDGDRQRRREVEERARRQELRFWRRMAMPEIPDDDPCWSDDDDLVDPAEKERLRELERKVAEQALAGLTDEDGEPHDHDHQQDEHEDPDGEAGGLDQQQQQQHHPVALGGVAMERDPARDVPPGPASTGSTGGRTG</sequence>
<feature type="region of interest" description="Disordered" evidence="2">
    <location>
        <begin position="342"/>
        <end position="423"/>
    </location>
</feature>
<feature type="region of interest" description="Disordered" evidence="2">
    <location>
        <begin position="1"/>
        <end position="55"/>
    </location>
</feature>
<feature type="compositionally biased region" description="Basic and acidic residues" evidence="2">
    <location>
        <begin position="286"/>
        <end position="299"/>
    </location>
</feature>
<feature type="compositionally biased region" description="Polar residues" evidence="2">
    <location>
        <begin position="1"/>
        <end position="11"/>
    </location>
</feature>
<evidence type="ECO:0000256" key="2">
    <source>
        <dbReference type="SAM" id="MobiDB-lite"/>
    </source>
</evidence>
<keyword evidence="1" id="KW-0175">Coiled coil</keyword>
<feature type="compositionally biased region" description="Low complexity" evidence="2">
    <location>
        <begin position="28"/>
        <end position="39"/>
    </location>
</feature>
<evidence type="ECO:0000256" key="1">
    <source>
        <dbReference type="SAM" id="Coils"/>
    </source>
</evidence>
<gene>
    <name evidence="3" type="ORF">DL762_001355</name>
</gene>
<feature type="coiled-coil region" evidence="1">
    <location>
        <begin position="234"/>
        <end position="261"/>
    </location>
</feature>
<dbReference type="PANTHER" id="PTHR39472">
    <property type="entry name" value="EXPRESSED PROTEIN"/>
    <property type="match status" value="1"/>
</dbReference>
<evidence type="ECO:0000313" key="4">
    <source>
        <dbReference type="Proteomes" id="UP000294003"/>
    </source>
</evidence>
<organism evidence="3 4">
    <name type="scientific">Monosporascus cannonballus</name>
    <dbReference type="NCBI Taxonomy" id="155416"/>
    <lineage>
        <taxon>Eukaryota</taxon>
        <taxon>Fungi</taxon>
        <taxon>Dikarya</taxon>
        <taxon>Ascomycota</taxon>
        <taxon>Pezizomycotina</taxon>
        <taxon>Sordariomycetes</taxon>
        <taxon>Xylariomycetidae</taxon>
        <taxon>Xylariales</taxon>
        <taxon>Xylariales incertae sedis</taxon>
        <taxon>Monosporascus</taxon>
    </lineage>
</organism>
<dbReference type="PANTHER" id="PTHR39472:SF1">
    <property type="entry name" value="EXPRESSED PROTEIN"/>
    <property type="match status" value="1"/>
</dbReference>
<comment type="caution">
    <text evidence="3">The sequence shown here is derived from an EMBL/GenBank/DDBJ whole genome shotgun (WGS) entry which is preliminary data.</text>
</comment>
<name>A0ABY0HH49_9PEZI</name>
<accession>A0ABY0HH49</accession>
<feature type="region of interest" description="Disordered" evidence="2">
    <location>
        <begin position="273"/>
        <end position="299"/>
    </location>
</feature>
<dbReference type="EMBL" id="QJNS01000022">
    <property type="protein sequence ID" value="RYO92993.1"/>
    <property type="molecule type" value="Genomic_DNA"/>
</dbReference>
<protein>
    <submittedName>
        <fullName evidence="3">Uncharacterized protein</fullName>
    </submittedName>
</protein>
<reference evidence="3 4" key="1">
    <citation type="submission" date="2018-06" db="EMBL/GenBank/DDBJ databases">
        <title>Complete Genomes of Monosporascus.</title>
        <authorList>
            <person name="Robinson A.J."/>
            <person name="Natvig D.O."/>
        </authorList>
    </citation>
    <scope>NUCLEOTIDE SEQUENCE [LARGE SCALE GENOMIC DNA]</scope>
    <source>
        <strain evidence="3 4">CBS 609.92</strain>
    </source>
</reference>
<keyword evidence="4" id="KW-1185">Reference proteome</keyword>